<feature type="compositionally biased region" description="Low complexity" evidence="2">
    <location>
        <begin position="238"/>
        <end position="261"/>
    </location>
</feature>
<dbReference type="InterPro" id="IPR015797">
    <property type="entry name" value="NUDIX_hydrolase-like_dom_sf"/>
</dbReference>
<evidence type="ECO:0000256" key="1">
    <source>
        <dbReference type="ARBA" id="ARBA00022801"/>
    </source>
</evidence>
<proteinExistence type="predicted"/>
<keyword evidence="5" id="KW-1185">Reference proteome</keyword>
<dbReference type="GO" id="GO:0016787">
    <property type="term" value="F:hydrolase activity"/>
    <property type="evidence" value="ECO:0007669"/>
    <property type="project" value="UniProtKB-KW"/>
</dbReference>
<feature type="region of interest" description="Disordered" evidence="2">
    <location>
        <begin position="1"/>
        <end position="24"/>
    </location>
</feature>
<dbReference type="Pfam" id="PF00293">
    <property type="entry name" value="NUDIX"/>
    <property type="match status" value="1"/>
</dbReference>
<gene>
    <name evidence="4" type="ORF">GCM10011594_36650</name>
</gene>
<dbReference type="InterPro" id="IPR000086">
    <property type="entry name" value="NUDIX_hydrolase_dom"/>
</dbReference>
<reference evidence="4" key="1">
    <citation type="journal article" date="2014" name="Int. J. Syst. Evol. Microbiol.">
        <title>Complete genome sequence of Corynebacterium casei LMG S-19264T (=DSM 44701T), isolated from a smear-ripened cheese.</title>
        <authorList>
            <consortium name="US DOE Joint Genome Institute (JGI-PGF)"/>
            <person name="Walter F."/>
            <person name="Albersmeier A."/>
            <person name="Kalinowski J."/>
            <person name="Ruckert C."/>
        </authorList>
    </citation>
    <scope>NUCLEOTIDE SEQUENCE</scope>
    <source>
        <strain evidence="4">CGMCC 4.7308</strain>
    </source>
</reference>
<dbReference type="PANTHER" id="PTHR11839">
    <property type="entry name" value="UDP/ADP-SUGAR PYROPHOSPHATASE"/>
    <property type="match status" value="1"/>
</dbReference>
<feature type="domain" description="Nudix hydrolase" evidence="3">
    <location>
        <begin position="72"/>
        <end position="220"/>
    </location>
</feature>
<dbReference type="AlphaFoldDB" id="A0A917WKZ3"/>
<dbReference type="GO" id="GO:0006753">
    <property type="term" value="P:nucleoside phosphate metabolic process"/>
    <property type="evidence" value="ECO:0007669"/>
    <property type="project" value="TreeGrafter"/>
</dbReference>
<evidence type="ECO:0000313" key="5">
    <source>
        <dbReference type="Proteomes" id="UP000655208"/>
    </source>
</evidence>
<dbReference type="PROSITE" id="PS51462">
    <property type="entry name" value="NUDIX"/>
    <property type="match status" value="1"/>
</dbReference>
<dbReference type="SUPFAM" id="SSF55811">
    <property type="entry name" value="Nudix"/>
    <property type="match status" value="1"/>
</dbReference>
<keyword evidence="1" id="KW-0378">Hydrolase</keyword>
<evidence type="ECO:0000259" key="3">
    <source>
        <dbReference type="PROSITE" id="PS51462"/>
    </source>
</evidence>
<evidence type="ECO:0000256" key="2">
    <source>
        <dbReference type="SAM" id="MobiDB-lite"/>
    </source>
</evidence>
<accession>A0A917WKZ3</accession>
<dbReference type="Gene3D" id="3.90.79.10">
    <property type="entry name" value="Nucleoside Triphosphate Pyrophosphohydrolase"/>
    <property type="match status" value="1"/>
</dbReference>
<comment type="caution">
    <text evidence="4">The sequence shown here is derived from an EMBL/GenBank/DDBJ whole genome shotgun (WGS) entry which is preliminary data.</text>
</comment>
<dbReference type="PANTHER" id="PTHR11839:SF31">
    <property type="entry name" value="ADP-RIBOSE PYROPHOSPHATASE"/>
    <property type="match status" value="1"/>
</dbReference>
<reference evidence="4" key="2">
    <citation type="submission" date="2020-09" db="EMBL/GenBank/DDBJ databases">
        <authorList>
            <person name="Sun Q."/>
            <person name="Zhou Y."/>
        </authorList>
    </citation>
    <scope>NUCLEOTIDE SEQUENCE</scope>
    <source>
        <strain evidence="4">CGMCC 4.7308</strain>
    </source>
</reference>
<feature type="region of interest" description="Disordered" evidence="2">
    <location>
        <begin position="238"/>
        <end position="280"/>
    </location>
</feature>
<dbReference type="Proteomes" id="UP000655208">
    <property type="component" value="Unassembled WGS sequence"/>
</dbReference>
<organism evidence="4 5">
    <name type="scientific">Nakamurella endophytica</name>
    <dbReference type="NCBI Taxonomy" id="1748367"/>
    <lineage>
        <taxon>Bacteria</taxon>
        <taxon>Bacillati</taxon>
        <taxon>Actinomycetota</taxon>
        <taxon>Actinomycetes</taxon>
        <taxon>Nakamurellales</taxon>
        <taxon>Nakamurellaceae</taxon>
        <taxon>Nakamurella</taxon>
    </lineage>
</organism>
<name>A0A917WKZ3_9ACTN</name>
<evidence type="ECO:0000313" key="4">
    <source>
        <dbReference type="EMBL" id="GGM13393.1"/>
    </source>
</evidence>
<protein>
    <recommendedName>
        <fullName evidence="3">Nudix hydrolase domain-containing protein</fullName>
    </recommendedName>
</protein>
<dbReference type="EMBL" id="BMNA01000011">
    <property type="protein sequence ID" value="GGM13393.1"/>
    <property type="molecule type" value="Genomic_DNA"/>
</dbReference>
<dbReference type="GO" id="GO:0019693">
    <property type="term" value="P:ribose phosphate metabolic process"/>
    <property type="evidence" value="ECO:0007669"/>
    <property type="project" value="TreeGrafter"/>
</dbReference>
<dbReference type="GO" id="GO:0005829">
    <property type="term" value="C:cytosol"/>
    <property type="evidence" value="ECO:0007669"/>
    <property type="project" value="TreeGrafter"/>
</dbReference>
<sequence>MTGPDAAPTTADTPAGPAAAAGTTAEVTEVDGAAPYTVLRSRREFRGRVMAVRVDDVVMPGGGTAVRELVEHDRAVAVVALEVPAPSGDPGEDGTGAPSTQDPAVVLIEQYRHPLRRKLWELPAGLMDVDREAPLAAARRELAEETGLAAADWHTLVDMVPSPGFCDEVIRVYLARGLTEVGRSEMLDEEADLRIVKVPLSQALAAVADGRIVNASAVVGLLAAAAALRDPGSLRPAEAPWGAGAGPALHGPLSAGAADTPPAAPPAPIAAPELGTVAGN</sequence>